<feature type="binding site" evidence="6">
    <location>
        <position position="107"/>
    </location>
    <ligand>
        <name>S-methyl-5'-thioadenosine</name>
        <dbReference type="ChEBI" id="CHEBI:17509"/>
    </ligand>
</feature>
<evidence type="ECO:0000256" key="5">
    <source>
        <dbReference type="ARBA" id="ARBA00048874"/>
    </source>
</evidence>
<evidence type="ECO:0000313" key="9">
    <source>
        <dbReference type="EMBL" id="HEM66694.1"/>
    </source>
</evidence>
<dbReference type="GO" id="GO:0050314">
    <property type="term" value="F:sym-norspermidine synthase activity"/>
    <property type="evidence" value="ECO:0007669"/>
    <property type="project" value="UniProtKB-ARBA"/>
</dbReference>
<evidence type="ECO:0000256" key="1">
    <source>
        <dbReference type="ARBA" id="ARBA00007867"/>
    </source>
</evidence>
<evidence type="ECO:0000259" key="8">
    <source>
        <dbReference type="PROSITE" id="PS51006"/>
    </source>
</evidence>
<feature type="binding site" evidence="6">
    <location>
        <position position="32"/>
    </location>
    <ligand>
        <name>S-methyl-5'-thioadenosine</name>
        <dbReference type="ChEBI" id="CHEBI:17509"/>
    </ligand>
</feature>
<comment type="pathway">
    <text evidence="6">Amine and polyamine biosynthesis; spermidine biosynthesis; spermidine from putrescine: step 1/1.</text>
</comment>
<dbReference type="FunFam" id="3.40.50.150:FF:000088">
    <property type="entry name" value="Polyamine aminopropyltransferase"/>
    <property type="match status" value="1"/>
</dbReference>
<dbReference type="PROSITE" id="PS01330">
    <property type="entry name" value="PABS_1"/>
    <property type="match status" value="1"/>
</dbReference>
<dbReference type="InterPro" id="IPR030374">
    <property type="entry name" value="PABS"/>
</dbReference>
<dbReference type="InterPro" id="IPR037163">
    <property type="entry name" value="Spermidine_synt_N_sf"/>
</dbReference>
<feature type="active site" description="Proton acceptor" evidence="6 7">
    <location>
        <position position="160"/>
    </location>
</feature>
<dbReference type="Pfam" id="PF17284">
    <property type="entry name" value="Spermine_synt_N"/>
    <property type="match status" value="1"/>
</dbReference>
<dbReference type="PROSITE" id="PS51006">
    <property type="entry name" value="PABS_2"/>
    <property type="match status" value="1"/>
</dbReference>
<dbReference type="EMBL" id="DSEU01000025">
    <property type="protein sequence ID" value="HEM66694.1"/>
    <property type="molecule type" value="Genomic_DNA"/>
</dbReference>
<feature type="binding site" evidence="6">
    <location>
        <position position="87"/>
    </location>
    <ligand>
        <name>spermidine</name>
        <dbReference type="ChEBI" id="CHEBI:57834"/>
    </ligand>
</feature>
<accession>A0A7J2U1P6</accession>
<reference evidence="9" key="1">
    <citation type="journal article" date="2020" name="mSystems">
        <title>Genome- and Community-Level Interaction Insights into Carbon Utilization and Element Cycling Functions of Hydrothermarchaeota in Hydrothermal Sediment.</title>
        <authorList>
            <person name="Zhou Z."/>
            <person name="Liu Y."/>
            <person name="Xu W."/>
            <person name="Pan J."/>
            <person name="Luo Z.H."/>
            <person name="Li M."/>
        </authorList>
    </citation>
    <scope>NUCLEOTIDE SEQUENCE [LARGE SCALE GENOMIC DNA]</scope>
    <source>
        <strain evidence="9">SpSt-125</strain>
    </source>
</reference>
<dbReference type="GO" id="GO:0010487">
    <property type="term" value="F:thermospermine synthase activity"/>
    <property type="evidence" value="ECO:0007669"/>
    <property type="project" value="UniProtKB-EC"/>
</dbReference>
<comment type="catalytic activity">
    <reaction evidence="6">
        <text>S-adenosyl 3-(methylsulfanyl)propylamine + putrescine = S-methyl-5'-thioadenosine + spermidine + H(+)</text>
        <dbReference type="Rhea" id="RHEA:12721"/>
        <dbReference type="ChEBI" id="CHEBI:15378"/>
        <dbReference type="ChEBI" id="CHEBI:17509"/>
        <dbReference type="ChEBI" id="CHEBI:57443"/>
        <dbReference type="ChEBI" id="CHEBI:57834"/>
        <dbReference type="ChEBI" id="CHEBI:326268"/>
        <dbReference type="EC" id="2.5.1.16"/>
    </reaction>
</comment>
<dbReference type="PANTHER" id="PTHR43317:SF1">
    <property type="entry name" value="THERMOSPERMINE SYNTHASE ACAULIS5"/>
    <property type="match status" value="1"/>
</dbReference>
<dbReference type="EC" id="2.5.1.16" evidence="6"/>
<keyword evidence="2" id="KW-0963">Cytoplasm</keyword>
<keyword evidence="6" id="KW-0745">Spermidine biosynthesis</keyword>
<evidence type="ECO:0000256" key="6">
    <source>
        <dbReference type="HAMAP-Rule" id="MF_00198"/>
    </source>
</evidence>
<dbReference type="GO" id="GO:0004766">
    <property type="term" value="F:spermidine synthase activity"/>
    <property type="evidence" value="ECO:0007669"/>
    <property type="project" value="UniProtKB-UniRule"/>
</dbReference>
<evidence type="ECO:0000256" key="4">
    <source>
        <dbReference type="ARBA" id="ARBA00023115"/>
    </source>
</evidence>
<comment type="catalytic activity">
    <reaction evidence="5">
        <text>S-adenosyl 3-(methylsulfanyl)propylamine + spermidine = thermospermine + S-methyl-5'-thioadenosine + H(+)</text>
        <dbReference type="Rhea" id="RHEA:30515"/>
        <dbReference type="ChEBI" id="CHEBI:15378"/>
        <dbReference type="ChEBI" id="CHEBI:17509"/>
        <dbReference type="ChEBI" id="CHEBI:57443"/>
        <dbReference type="ChEBI" id="CHEBI:57834"/>
        <dbReference type="ChEBI" id="CHEBI:59903"/>
        <dbReference type="EC" id="2.5.1.79"/>
    </reaction>
</comment>
<keyword evidence="4 6" id="KW-0620">Polyamine biosynthesis</keyword>
<feature type="domain" description="PABS" evidence="8">
    <location>
        <begin position="1"/>
        <end position="241"/>
    </location>
</feature>
<dbReference type="Gene3D" id="3.40.50.150">
    <property type="entry name" value="Vaccinia Virus protein VP39"/>
    <property type="match status" value="1"/>
</dbReference>
<proteinExistence type="inferred from homology"/>
<dbReference type="Gene3D" id="2.30.140.10">
    <property type="entry name" value="Spermidine synthase, tetramerisation domain"/>
    <property type="match status" value="1"/>
</dbReference>
<dbReference type="InterPro" id="IPR001045">
    <property type="entry name" value="Spermi_synthase"/>
</dbReference>
<dbReference type="NCBIfam" id="NF002010">
    <property type="entry name" value="PRK00811.1"/>
    <property type="match status" value="1"/>
</dbReference>
<comment type="caution">
    <text evidence="9">The sequence shown here is derived from an EMBL/GenBank/DDBJ whole genome shotgun (WGS) entry which is preliminary data.</text>
</comment>
<sequence>MLGTVVIQGIGRSSYMIIKVKKLITLKRSEFQEIVIAECEDFGKALILDGYVQSTVRDEFIYHESLVHPAMMLHPNPRRVLIIGGGEGATLREVLKHDTVEEAIMVDIDKEVVELSKEFLPEMHQGSFFDRRARVIIDDGKKFVERELVSGSKFDVVIMDLTDPYSSKIAKELYSKQFFEEISSILNTDGVVVTQAGSKYFYSEVYESVVNAIKQVFKHVIEYQVWIPSFGYSCNFIIGSKVYDPSLITIDYSNERLKARNVKTRFIDGKKISAMLLMGTY</sequence>
<protein>
    <recommendedName>
        <fullName evidence="6">Polyamine aminopropyltransferase</fullName>
    </recommendedName>
    <alternativeName>
        <fullName evidence="6">Putrescine aminopropyltransferase</fullName>
        <shortName evidence="6">PAPT</shortName>
    </alternativeName>
    <alternativeName>
        <fullName evidence="6">Spermidine synthase</fullName>
        <shortName evidence="6">SPDS</shortName>
        <shortName evidence="6">SPDSY</shortName>
        <ecNumber evidence="6">2.5.1.16</ecNumber>
    </alternativeName>
</protein>
<evidence type="ECO:0000256" key="3">
    <source>
        <dbReference type="ARBA" id="ARBA00022679"/>
    </source>
</evidence>
<evidence type="ECO:0000256" key="2">
    <source>
        <dbReference type="ARBA" id="ARBA00022490"/>
    </source>
</evidence>
<keyword evidence="3 6" id="KW-0808">Transferase</keyword>
<dbReference type="InterPro" id="IPR035246">
    <property type="entry name" value="Spermidine_synt_N"/>
</dbReference>
<dbReference type="HAMAP" id="MF_00198">
    <property type="entry name" value="Spermidine_synth"/>
    <property type="match status" value="1"/>
</dbReference>
<dbReference type="UniPathway" id="UPA00248">
    <property type="reaction ID" value="UER00314"/>
</dbReference>
<gene>
    <name evidence="6" type="primary">speE</name>
    <name evidence="9" type="ORF">ENO26_03860</name>
</gene>
<dbReference type="InterPro" id="IPR029063">
    <property type="entry name" value="SAM-dependent_MTases_sf"/>
</dbReference>
<comment type="function">
    <text evidence="6">Catalyzes the irreversible transfer of a propylamine group from the amino donor S-adenosylmethioninamine (decarboxy-AdoMet) to putrescine (1,4-diaminobutane) to yield spermidine.</text>
</comment>
<feature type="binding site" evidence="6">
    <location>
        <begin position="139"/>
        <end position="140"/>
    </location>
    <ligand>
        <name>S-methyl-5'-thioadenosine</name>
        <dbReference type="ChEBI" id="CHEBI:17509"/>
    </ligand>
</feature>
<dbReference type="InterPro" id="IPR030373">
    <property type="entry name" value="PABS_CS"/>
</dbReference>
<comment type="similarity">
    <text evidence="1 6">Belongs to the spermidine/spermine synthase family.</text>
</comment>
<evidence type="ECO:0000256" key="7">
    <source>
        <dbReference type="PROSITE-ProRule" id="PRU00354"/>
    </source>
</evidence>
<dbReference type="Pfam" id="PF01564">
    <property type="entry name" value="Spermine_synth"/>
    <property type="match status" value="1"/>
</dbReference>
<name>A0A7J2U1P6_9CREN</name>
<dbReference type="SUPFAM" id="SSF53335">
    <property type="entry name" value="S-adenosyl-L-methionine-dependent methyltransferases"/>
    <property type="match status" value="1"/>
</dbReference>
<dbReference type="GO" id="GO:0008295">
    <property type="term" value="P:spermidine biosynthetic process"/>
    <property type="evidence" value="ECO:0007669"/>
    <property type="project" value="UniProtKB-UniRule"/>
</dbReference>
<comment type="caution">
    <text evidence="6">Lacks conserved residue(s) required for the propagation of feature annotation.</text>
</comment>
<dbReference type="AlphaFoldDB" id="A0A7J2U1P6"/>
<organism evidence="9">
    <name type="scientific">Ignisphaera aggregans</name>
    <dbReference type="NCBI Taxonomy" id="334771"/>
    <lineage>
        <taxon>Archaea</taxon>
        <taxon>Thermoproteota</taxon>
        <taxon>Thermoprotei</taxon>
        <taxon>Desulfurococcales</taxon>
        <taxon>Desulfurococcaceae</taxon>
        <taxon>Ignisphaera</taxon>
    </lineage>
</organism>
<dbReference type="PANTHER" id="PTHR43317">
    <property type="entry name" value="THERMOSPERMINE SYNTHASE ACAULIS5"/>
    <property type="match status" value="1"/>
</dbReference>
<dbReference type="CDD" id="cd02440">
    <property type="entry name" value="AdoMet_MTases"/>
    <property type="match status" value="1"/>
</dbReference>
<comment type="subunit">
    <text evidence="6">Homodimer or homotetramer.</text>
</comment>
<feature type="binding site" evidence="6">
    <location>
        <position position="63"/>
    </location>
    <ligand>
        <name>spermidine</name>
        <dbReference type="ChEBI" id="CHEBI:57834"/>
    </ligand>
</feature>